<feature type="domain" description="Recombinase" evidence="3">
    <location>
        <begin position="158"/>
        <end position="284"/>
    </location>
</feature>
<dbReference type="SMART" id="SM00857">
    <property type="entry name" value="Resolvase"/>
    <property type="match status" value="1"/>
</dbReference>
<dbReference type="InterPro" id="IPR025827">
    <property type="entry name" value="Zn_ribbon_recom_dom"/>
</dbReference>
<evidence type="ECO:0000259" key="2">
    <source>
        <dbReference type="PROSITE" id="PS51736"/>
    </source>
</evidence>
<dbReference type="Pfam" id="PF00239">
    <property type="entry name" value="Resolvase"/>
    <property type="match status" value="1"/>
</dbReference>
<proteinExistence type="predicted"/>
<dbReference type="Proteomes" id="UP000806542">
    <property type="component" value="Unassembled WGS sequence"/>
</dbReference>
<dbReference type="Gene3D" id="3.40.50.1390">
    <property type="entry name" value="Resolvase, N-terminal catalytic domain"/>
    <property type="match status" value="1"/>
</dbReference>
<feature type="domain" description="Resolvase/invertase-type recombinase catalytic" evidence="2">
    <location>
        <begin position="3"/>
        <end position="151"/>
    </location>
</feature>
<dbReference type="PROSITE" id="PS51736">
    <property type="entry name" value="RECOMBINASES_3"/>
    <property type="match status" value="1"/>
</dbReference>
<dbReference type="InterPro" id="IPR050639">
    <property type="entry name" value="SSR_resolvase"/>
</dbReference>
<comment type="caution">
    <text evidence="4">The sequence shown here is derived from an EMBL/GenBank/DDBJ whole genome shotgun (WGS) entry which is preliminary data.</text>
</comment>
<keyword evidence="1" id="KW-0175">Coiled coil</keyword>
<dbReference type="InterPro" id="IPR011109">
    <property type="entry name" value="DNA_bind_recombinase_dom"/>
</dbReference>
<feature type="coiled-coil region" evidence="1">
    <location>
        <begin position="427"/>
        <end position="454"/>
    </location>
</feature>
<dbReference type="GO" id="GO:0000150">
    <property type="term" value="F:DNA strand exchange activity"/>
    <property type="evidence" value="ECO:0007669"/>
    <property type="project" value="InterPro"/>
</dbReference>
<protein>
    <submittedName>
        <fullName evidence="4">Recombinase family protein</fullName>
    </submittedName>
</protein>
<dbReference type="AlphaFoldDB" id="A0A9D5R927"/>
<keyword evidence="5" id="KW-1185">Reference proteome</keyword>
<evidence type="ECO:0000313" key="4">
    <source>
        <dbReference type="EMBL" id="MBE5040587.1"/>
    </source>
</evidence>
<dbReference type="PROSITE" id="PS51737">
    <property type="entry name" value="RECOMBINASE_DNA_BIND"/>
    <property type="match status" value="1"/>
</dbReference>
<dbReference type="InterPro" id="IPR036162">
    <property type="entry name" value="Resolvase-like_N_sf"/>
</dbReference>
<dbReference type="PANTHER" id="PTHR30461:SF23">
    <property type="entry name" value="DNA RECOMBINASE-RELATED"/>
    <property type="match status" value="1"/>
</dbReference>
<dbReference type="EMBL" id="JADCKB010000018">
    <property type="protein sequence ID" value="MBE5040587.1"/>
    <property type="molecule type" value="Genomic_DNA"/>
</dbReference>
<dbReference type="CDD" id="cd00338">
    <property type="entry name" value="Ser_Recombinase"/>
    <property type="match status" value="1"/>
</dbReference>
<name>A0A9D5R927_9FIRM</name>
<evidence type="ECO:0000259" key="3">
    <source>
        <dbReference type="PROSITE" id="PS51737"/>
    </source>
</evidence>
<sequence>MIKVAAYCRVSTDSSDQANSFESQQRYFREYIERNPDWELTEIYADKGLSGTNTKKRVAFQKMINDAELGKFSLILTKEVSRFARNTVDTLNYARLLKAQNIGIYFMVDNIRTLDPDAEFRLTIMASIAQEESRKTSERVKWGQKRRMEQGVVFGRDMLGYDVIDGKMYINEKGAEIVRLIFHKFVEEKKGTYTIARELREAGYKTIRGNVMWTNTVILKAIRNEKYCGDLIQKKTYTPDFLTHQKKYNKGQEDFVTMKDHHEPIISRELWQRAQEELERRSPSQEIKNKHSNRYPLSGKIFCGCCGGHFVSRTKKRKDGSRYKAWRCYEAAQFGTKKLDSAGNEIGCEVNSQIRDEDFMLAISECVKRLVFDKNKIIDNLCNIIEIVLSNDERLMIDTDEIKKRMTVFQNKIDRLLDLYTSGDLSKEEYRNKKAEYEAEISELENSLEAFEKGCDISYDKKQLIKSLKAKIKATVTGAEQDETFYKNILDKIIVHDRENIDIFFNLLPYEVTSALKSARERADAYGSILNTKSLYR</sequence>
<dbReference type="Pfam" id="PF07508">
    <property type="entry name" value="Recombinase"/>
    <property type="match status" value="1"/>
</dbReference>
<evidence type="ECO:0000256" key="1">
    <source>
        <dbReference type="SAM" id="Coils"/>
    </source>
</evidence>
<dbReference type="Pfam" id="PF13408">
    <property type="entry name" value="Zn_ribbon_recom"/>
    <property type="match status" value="1"/>
</dbReference>
<dbReference type="InterPro" id="IPR038109">
    <property type="entry name" value="DNA_bind_recomb_sf"/>
</dbReference>
<dbReference type="GO" id="GO:0003677">
    <property type="term" value="F:DNA binding"/>
    <property type="evidence" value="ECO:0007669"/>
    <property type="project" value="InterPro"/>
</dbReference>
<gene>
    <name evidence="4" type="ORF">INF28_08950</name>
</gene>
<dbReference type="InterPro" id="IPR006119">
    <property type="entry name" value="Resolv_N"/>
</dbReference>
<accession>A0A9D5R927</accession>
<reference evidence="4" key="1">
    <citation type="submission" date="2020-10" db="EMBL/GenBank/DDBJ databases">
        <title>ChiBAC.</title>
        <authorList>
            <person name="Zenner C."/>
            <person name="Hitch T.C.A."/>
            <person name="Clavel T."/>
        </authorList>
    </citation>
    <scope>NUCLEOTIDE SEQUENCE</scope>
    <source>
        <strain evidence="4">DSM 107454</strain>
    </source>
</reference>
<dbReference type="Gene3D" id="3.90.1750.20">
    <property type="entry name" value="Putative Large Serine Recombinase, Chain B, Domain 2"/>
    <property type="match status" value="1"/>
</dbReference>
<dbReference type="SUPFAM" id="SSF53041">
    <property type="entry name" value="Resolvase-like"/>
    <property type="match status" value="1"/>
</dbReference>
<dbReference type="PANTHER" id="PTHR30461">
    <property type="entry name" value="DNA-INVERTASE FROM LAMBDOID PROPHAGE"/>
    <property type="match status" value="1"/>
</dbReference>
<dbReference type="RefSeq" id="WP_226393139.1">
    <property type="nucleotide sequence ID" value="NZ_JADCKB010000018.1"/>
</dbReference>
<evidence type="ECO:0000313" key="5">
    <source>
        <dbReference type="Proteomes" id="UP000806542"/>
    </source>
</evidence>
<organism evidence="4 5">
    <name type="scientific">Ructibacterium gallinarum</name>
    <dbReference type="NCBI Taxonomy" id="2779355"/>
    <lineage>
        <taxon>Bacteria</taxon>
        <taxon>Bacillati</taxon>
        <taxon>Bacillota</taxon>
        <taxon>Clostridia</taxon>
        <taxon>Eubacteriales</taxon>
        <taxon>Oscillospiraceae</taxon>
        <taxon>Ructibacterium</taxon>
    </lineage>
</organism>